<evidence type="ECO:0000313" key="1">
    <source>
        <dbReference type="EMBL" id="QDV41082.1"/>
    </source>
</evidence>
<evidence type="ECO:0000313" key="2">
    <source>
        <dbReference type="Proteomes" id="UP000319004"/>
    </source>
</evidence>
<proteinExistence type="predicted"/>
<dbReference type="AlphaFoldDB" id="A0A518HJQ3"/>
<organism evidence="1 2">
    <name type="scientific">Stieleria neptunia</name>
    <dbReference type="NCBI Taxonomy" id="2527979"/>
    <lineage>
        <taxon>Bacteria</taxon>
        <taxon>Pseudomonadati</taxon>
        <taxon>Planctomycetota</taxon>
        <taxon>Planctomycetia</taxon>
        <taxon>Pirellulales</taxon>
        <taxon>Pirellulaceae</taxon>
        <taxon>Stieleria</taxon>
    </lineage>
</organism>
<dbReference type="Proteomes" id="UP000319004">
    <property type="component" value="Chromosome"/>
</dbReference>
<dbReference type="KEGG" id="snep:Enr13x_09200"/>
<accession>A0A518HJQ3</accession>
<sequence length="136" mass="15118">MRRTDLPDLLGRLLERRTFLSRAHRVELSASDGFGRLIVAARFGRLLWIVTAPWLTQIGDLVRATTDLCCGPEGSPVKLSTCHHARSVFVSSRVFRGYPPRCGSATFAPLISRTKICVVCFAAVSSCIGRIQRCRR</sequence>
<gene>
    <name evidence="1" type="ORF">Enr13x_09200</name>
</gene>
<name>A0A518HJQ3_9BACT</name>
<reference evidence="1 2" key="1">
    <citation type="submission" date="2019-03" db="EMBL/GenBank/DDBJ databases">
        <title>Deep-cultivation of Planctomycetes and their phenomic and genomic characterization uncovers novel biology.</title>
        <authorList>
            <person name="Wiegand S."/>
            <person name="Jogler M."/>
            <person name="Boedeker C."/>
            <person name="Pinto D."/>
            <person name="Vollmers J."/>
            <person name="Rivas-Marin E."/>
            <person name="Kohn T."/>
            <person name="Peeters S.H."/>
            <person name="Heuer A."/>
            <person name="Rast P."/>
            <person name="Oberbeckmann S."/>
            <person name="Bunk B."/>
            <person name="Jeske O."/>
            <person name="Meyerdierks A."/>
            <person name="Storesund J.E."/>
            <person name="Kallscheuer N."/>
            <person name="Luecker S."/>
            <person name="Lage O.M."/>
            <person name="Pohl T."/>
            <person name="Merkel B.J."/>
            <person name="Hornburger P."/>
            <person name="Mueller R.-W."/>
            <person name="Bruemmer F."/>
            <person name="Labrenz M."/>
            <person name="Spormann A.M."/>
            <person name="Op den Camp H."/>
            <person name="Overmann J."/>
            <person name="Amann R."/>
            <person name="Jetten M.S.M."/>
            <person name="Mascher T."/>
            <person name="Medema M.H."/>
            <person name="Devos D.P."/>
            <person name="Kaster A.-K."/>
            <person name="Ovreas L."/>
            <person name="Rohde M."/>
            <person name="Galperin M.Y."/>
            <person name="Jogler C."/>
        </authorList>
    </citation>
    <scope>NUCLEOTIDE SEQUENCE [LARGE SCALE GENOMIC DNA]</scope>
    <source>
        <strain evidence="1 2">Enr13</strain>
    </source>
</reference>
<dbReference type="EMBL" id="CP037423">
    <property type="protein sequence ID" value="QDV41082.1"/>
    <property type="molecule type" value="Genomic_DNA"/>
</dbReference>
<protein>
    <submittedName>
        <fullName evidence="1">Uncharacterized protein</fullName>
    </submittedName>
</protein>
<keyword evidence="2" id="KW-1185">Reference proteome</keyword>